<feature type="compositionally biased region" description="Basic and acidic residues" evidence="1">
    <location>
        <begin position="48"/>
        <end position="62"/>
    </location>
</feature>
<dbReference type="EMBL" id="JAMKFB020000010">
    <property type="protein sequence ID" value="KAL0183185.1"/>
    <property type="molecule type" value="Genomic_DNA"/>
</dbReference>
<proteinExistence type="predicted"/>
<keyword evidence="3" id="KW-1185">Reference proteome</keyword>
<dbReference type="Proteomes" id="UP001529510">
    <property type="component" value="Unassembled WGS sequence"/>
</dbReference>
<feature type="compositionally biased region" description="Low complexity" evidence="1">
    <location>
        <begin position="63"/>
        <end position="79"/>
    </location>
</feature>
<dbReference type="AlphaFoldDB" id="A0ABD0QAR6"/>
<evidence type="ECO:0000313" key="3">
    <source>
        <dbReference type="Proteomes" id="UP001529510"/>
    </source>
</evidence>
<sequence length="79" mass="8536">CAIYELAQYAVVKDAANYTDTLPEQDMETLETSFHQAITLGQNQVTKNTEESITIRDSKSGSEEPSPVSTSPGPSVTTL</sequence>
<feature type="region of interest" description="Disordered" evidence="1">
    <location>
        <begin position="45"/>
        <end position="79"/>
    </location>
</feature>
<protein>
    <submittedName>
        <fullName evidence="2">Uncharacterized protein</fullName>
    </submittedName>
</protein>
<gene>
    <name evidence="2" type="ORF">M9458_022560</name>
</gene>
<reference evidence="2 3" key="1">
    <citation type="submission" date="2024-05" db="EMBL/GenBank/DDBJ databases">
        <title>Genome sequencing and assembly of Indian major carp, Cirrhinus mrigala (Hamilton, 1822).</title>
        <authorList>
            <person name="Mohindra V."/>
            <person name="Chowdhury L.M."/>
            <person name="Lal K."/>
            <person name="Jena J.K."/>
        </authorList>
    </citation>
    <scope>NUCLEOTIDE SEQUENCE [LARGE SCALE GENOMIC DNA]</scope>
    <source>
        <strain evidence="2">CM1030</strain>
        <tissue evidence="2">Blood</tissue>
    </source>
</reference>
<evidence type="ECO:0000313" key="2">
    <source>
        <dbReference type="EMBL" id="KAL0183185.1"/>
    </source>
</evidence>
<name>A0ABD0QAR6_CIRMR</name>
<accession>A0ABD0QAR6</accession>
<comment type="caution">
    <text evidence="2">The sequence shown here is derived from an EMBL/GenBank/DDBJ whole genome shotgun (WGS) entry which is preliminary data.</text>
</comment>
<feature type="non-terminal residue" evidence="2">
    <location>
        <position position="79"/>
    </location>
</feature>
<evidence type="ECO:0000256" key="1">
    <source>
        <dbReference type="SAM" id="MobiDB-lite"/>
    </source>
</evidence>
<feature type="non-terminal residue" evidence="2">
    <location>
        <position position="1"/>
    </location>
</feature>
<organism evidence="2 3">
    <name type="scientific">Cirrhinus mrigala</name>
    <name type="common">Mrigala</name>
    <dbReference type="NCBI Taxonomy" id="683832"/>
    <lineage>
        <taxon>Eukaryota</taxon>
        <taxon>Metazoa</taxon>
        <taxon>Chordata</taxon>
        <taxon>Craniata</taxon>
        <taxon>Vertebrata</taxon>
        <taxon>Euteleostomi</taxon>
        <taxon>Actinopterygii</taxon>
        <taxon>Neopterygii</taxon>
        <taxon>Teleostei</taxon>
        <taxon>Ostariophysi</taxon>
        <taxon>Cypriniformes</taxon>
        <taxon>Cyprinidae</taxon>
        <taxon>Labeoninae</taxon>
        <taxon>Labeonini</taxon>
        <taxon>Cirrhinus</taxon>
    </lineage>
</organism>